<evidence type="ECO:0000313" key="1">
    <source>
        <dbReference type="EMBL" id="MPD03751.1"/>
    </source>
</evidence>
<dbReference type="AlphaFoldDB" id="A0A5B7K3R1"/>
<keyword evidence="2" id="KW-1185">Reference proteome</keyword>
<sequence>MRSVTVKRKEGRGVICRVGRLSSYQEEEEEEELEEKRAVAAERRKASQCWCRLRVAKSCVPCRVSEGCRRAACYEGEKRGPR</sequence>
<protein>
    <submittedName>
        <fullName evidence="1">Uncharacterized protein</fullName>
    </submittedName>
</protein>
<evidence type="ECO:0000313" key="2">
    <source>
        <dbReference type="Proteomes" id="UP000324222"/>
    </source>
</evidence>
<dbReference type="EMBL" id="VSRR010137706">
    <property type="protein sequence ID" value="MPD03751.1"/>
    <property type="molecule type" value="Genomic_DNA"/>
</dbReference>
<reference evidence="1 2" key="1">
    <citation type="submission" date="2019-05" db="EMBL/GenBank/DDBJ databases">
        <title>Another draft genome of Portunus trituberculatus and its Hox gene families provides insights of decapod evolution.</title>
        <authorList>
            <person name="Jeong J.-H."/>
            <person name="Song I."/>
            <person name="Kim S."/>
            <person name="Choi T."/>
            <person name="Kim D."/>
            <person name="Ryu S."/>
            <person name="Kim W."/>
        </authorList>
    </citation>
    <scope>NUCLEOTIDE SEQUENCE [LARGE SCALE GENOMIC DNA]</scope>
    <source>
        <tissue evidence="1">Muscle</tissue>
    </source>
</reference>
<name>A0A5B7K3R1_PORTR</name>
<comment type="caution">
    <text evidence="1">The sequence shown here is derived from an EMBL/GenBank/DDBJ whole genome shotgun (WGS) entry which is preliminary data.</text>
</comment>
<organism evidence="1 2">
    <name type="scientific">Portunus trituberculatus</name>
    <name type="common">Swimming crab</name>
    <name type="synonym">Neptunus trituberculatus</name>
    <dbReference type="NCBI Taxonomy" id="210409"/>
    <lineage>
        <taxon>Eukaryota</taxon>
        <taxon>Metazoa</taxon>
        <taxon>Ecdysozoa</taxon>
        <taxon>Arthropoda</taxon>
        <taxon>Crustacea</taxon>
        <taxon>Multicrustacea</taxon>
        <taxon>Malacostraca</taxon>
        <taxon>Eumalacostraca</taxon>
        <taxon>Eucarida</taxon>
        <taxon>Decapoda</taxon>
        <taxon>Pleocyemata</taxon>
        <taxon>Brachyura</taxon>
        <taxon>Eubrachyura</taxon>
        <taxon>Portunoidea</taxon>
        <taxon>Portunidae</taxon>
        <taxon>Portuninae</taxon>
        <taxon>Portunus</taxon>
    </lineage>
</organism>
<accession>A0A5B7K3R1</accession>
<dbReference type="Proteomes" id="UP000324222">
    <property type="component" value="Unassembled WGS sequence"/>
</dbReference>
<proteinExistence type="predicted"/>
<gene>
    <name evidence="1" type="ORF">E2C01_099402</name>
</gene>